<sequence>MSHKVTVTSYHPDGTVCPPDHKYTTSNRPLAEGCTGRGRFIATCTCGTWTEPSATKGYAADMGRRHRITASRNPN</sequence>
<evidence type="ECO:0000313" key="1">
    <source>
        <dbReference type="EMBL" id="EFG07555.1"/>
    </source>
</evidence>
<dbReference type="GeneID" id="93730953"/>
<gene>
    <name evidence="1" type="ORF">SCLAV_2482</name>
</gene>
<name>B5GPI7_STRCL</name>
<dbReference type="eggNOG" id="ENOG5031R7V">
    <property type="taxonomic scope" value="Bacteria"/>
</dbReference>
<dbReference type="OrthoDB" id="3873100at2"/>
<dbReference type="Proteomes" id="UP000002357">
    <property type="component" value="Chromosome"/>
</dbReference>
<accession>B5GPI7</accession>
<proteinExistence type="predicted"/>
<dbReference type="AlphaFoldDB" id="B5GPI7"/>
<dbReference type="RefSeq" id="WP_003953667.1">
    <property type="nucleotide sequence ID" value="NZ_CM000913.1"/>
</dbReference>
<organism evidence="1 2">
    <name type="scientific">Streptomyces clavuligerus</name>
    <dbReference type="NCBI Taxonomy" id="1901"/>
    <lineage>
        <taxon>Bacteria</taxon>
        <taxon>Bacillati</taxon>
        <taxon>Actinomycetota</taxon>
        <taxon>Actinomycetes</taxon>
        <taxon>Kitasatosporales</taxon>
        <taxon>Streptomycetaceae</taxon>
        <taxon>Streptomyces</taxon>
    </lineage>
</organism>
<protein>
    <submittedName>
        <fullName evidence="1">Uncharacterized protein</fullName>
    </submittedName>
</protein>
<dbReference type="EMBL" id="CM000913">
    <property type="protein sequence ID" value="EFG07555.1"/>
    <property type="molecule type" value="Genomic_DNA"/>
</dbReference>
<evidence type="ECO:0000313" key="2">
    <source>
        <dbReference type="Proteomes" id="UP000002357"/>
    </source>
</evidence>
<dbReference type="KEGG" id="sclf:BB341_16050"/>
<keyword evidence="2" id="KW-1185">Reference proteome</keyword>
<dbReference type="STRING" id="1901.BB341_16050"/>
<reference evidence="1 2" key="1">
    <citation type="journal article" date="2010" name="Genome Biol. Evol.">
        <title>The sequence of a 1.8-mb bacterial linear plasmid reveals a rich evolutionary reservoir of secondary metabolic pathways.</title>
        <authorList>
            <person name="Medema M.H."/>
            <person name="Trefzer A."/>
            <person name="Kovalchuk A."/>
            <person name="van den Berg M."/>
            <person name="Mueller U."/>
            <person name="Heijne W."/>
            <person name="Wu L."/>
            <person name="Alam M.T."/>
            <person name="Ronning C.M."/>
            <person name="Nierman W.C."/>
            <person name="Bovenberg R.A.L."/>
            <person name="Breitling R."/>
            <person name="Takano E."/>
        </authorList>
    </citation>
    <scope>NUCLEOTIDE SEQUENCE [LARGE SCALE GENOMIC DNA]</scope>
    <source>
        <strain evidence="2">ATCC 27064 / DSM 738 / JCM 4710 / NBRC 13307 / NCIMB 12785 / NRRL 3585 / VKM Ac-602</strain>
    </source>
</reference>